<reference evidence="1 2" key="1">
    <citation type="submission" date="2016-07" db="EMBL/GenBank/DDBJ databases">
        <title>Pervasive Adenine N6-methylation of Active Genes in Fungi.</title>
        <authorList>
            <consortium name="DOE Joint Genome Institute"/>
            <person name="Mondo S.J."/>
            <person name="Dannebaum R.O."/>
            <person name="Kuo R.C."/>
            <person name="Labutti K."/>
            <person name="Haridas S."/>
            <person name="Kuo A."/>
            <person name="Salamov A."/>
            <person name="Ahrendt S.R."/>
            <person name="Lipzen A."/>
            <person name="Sullivan W."/>
            <person name="Andreopoulos W.B."/>
            <person name="Clum A."/>
            <person name="Lindquist E."/>
            <person name="Daum C."/>
            <person name="Ramamoorthy G.K."/>
            <person name="Gryganskyi A."/>
            <person name="Culley D."/>
            <person name="Magnuson J.K."/>
            <person name="James T.Y."/>
            <person name="O'Malley M.A."/>
            <person name="Stajich J.E."/>
            <person name="Spatafora J.W."/>
            <person name="Visel A."/>
            <person name="Grigoriev I.V."/>
        </authorList>
    </citation>
    <scope>NUCLEOTIDE SEQUENCE [LARGE SCALE GENOMIC DNA]</scope>
    <source>
        <strain evidence="1 2">CBS 129021</strain>
    </source>
</reference>
<accession>A0A1Y2EDX3</accession>
<evidence type="ECO:0000313" key="2">
    <source>
        <dbReference type="Proteomes" id="UP000193689"/>
    </source>
</evidence>
<gene>
    <name evidence="1" type="ORF">BCR38DRAFT_480948</name>
</gene>
<dbReference type="InParanoid" id="A0A1Y2EDX3"/>
<name>A0A1Y2EDX3_9PEZI</name>
<sequence length="292" mass="32499">MGETPRREYTSDEIFYYVNSGQPVPGADIAGIPIAYELVRRNSKKVIMLETRDALTGETVQGYRISQHKTGDNSHAKGIERIKDEVNLSKELGLEAEFREGLIIKGWDGKIDQWNAVVFTGLAVFHRTKYPRGLLQWLQQQPDFDIGNQSVEIQIESGNTIKCQDIEATCIPLQKLSIVTQMEFMRSYALAFCVPKGPSRTVLIDEEDENVPETEAWAKPYLSKRLASMAKSAPQNITHDLPSDIGDIEDLALGTGEVIKSALSSQAAVHEDEEGKVVRKSTLCPKFQGVVC</sequence>
<comment type="caution">
    <text evidence="1">The sequence shown here is derived from an EMBL/GenBank/DDBJ whole genome shotgun (WGS) entry which is preliminary data.</text>
</comment>
<dbReference type="AlphaFoldDB" id="A0A1Y2EDX3"/>
<dbReference type="GeneID" id="63779537"/>
<dbReference type="EMBL" id="MCFJ01000002">
    <property type="protein sequence ID" value="ORY69781.1"/>
    <property type="molecule type" value="Genomic_DNA"/>
</dbReference>
<dbReference type="RefSeq" id="XP_040719731.1">
    <property type="nucleotide sequence ID" value="XM_040863325.1"/>
</dbReference>
<evidence type="ECO:0000313" key="1">
    <source>
        <dbReference type="EMBL" id="ORY69781.1"/>
    </source>
</evidence>
<protein>
    <submittedName>
        <fullName evidence="1">Uncharacterized protein</fullName>
    </submittedName>
</protein>
<keyword evidence="2" id="KW-1185">Reference proteome</keyword>
<dbReference type="Proteomes" id="UP000193689">
    <property type="component" value="Unassembled WGS sequence"/>
</dbReference>
<proteinExistence type="predicted"/>
<dbReference type="OrthoDB" id="429143at2759"/>
<organism evidence="1 2">
    <name type="scientific">Pseudomassariella vexata</name>
    <dbReference type="NCBI Taxonomy" id="1141098"/>
    <lineage>
        <taxon>Eukaryota</taxon>
        <taxon>Fungi</taxon>
        <taxon>Dikarya</taxon>
        <taxon>Ascomycota</taxon>
        <taxon>Pezizomycotina</taxon>
        <taxon>Sordariomycetes</taxon>
        <taxon>Xylariomycetidae</taxon>
        <taxon>Amphisphaeriales</taxon>
        <taxon>Pseudomassariaceae</taxon>
        <taxon>Pseudomassariella</taxon>
    </lineage>
</organism>